<feature type="compositionally biased region" description="Polar residues" evidence="1">
    <location>
        <begin position="727"/>
        <end position="740"/>
    </location>
</feature>
<feature type="compositionally biased region" description="Polar residues" evidence="1">
    <location>
        <begin position="286"/>
        <end position="351"/>
    </location>
</feature>
<name>A0A5N5SX26_9CRUS</name>
<reference evidence="2 3" key="1">
    <citation type="journal article" date="2019" name="PLoS Biol.">
        <title>Sex chromosomes control vertical transmission of feminizing Wolbachia symbionts in an isopod.</title>
        <authorList>
            <person name="Becking T."/>
            <person name="Chebbi M.A."/>
            <person name="Giraud I."/>
            <person name="Moumen B."/>
            <person name="Laverre T."/>
            <person name="Caubet Y."/>
            <person name="Peccoud J."/>
            <person name="Gilbert C."/>
            <person name="Cordaux R."/>
        </authorList>
    </citation>
    <scope>NUCLEOTIDE SEQUENCE [LARGE SCALE GENOMIC DNA]</scope>
    <source>
        <strain evidence="2">ANa2</strain>
        <tissue evidence="2">Whole body excluding digestive tract and cuticle</tissue>
    </source>
</reference>
<dbReference type="Proteomes" id="UP000326759">
    <property type="component" value="Unassembled WGS sequence"/>
</dbReference>
<feature type="compositionally biased region" description="Basic and acidic residues" evidence="1">
    <location>
        <begin position="87"/>
        <end position="99"/>
    </location>
</feature>
<comment type="caution">
    <text evidence="2">The sequence shown here is derived from an EMBL/GenBank/DDBJ whole genome shotgun (WGS) entry which is preliminary data.</text>
</comment>
<feature type="compositionally biased region" description="Basic and acidic residues" evidence="1">
    <location>
        <begin position="823"/>
        <end position="832"/>
    </location>
</feature>
<feature type="compositionally biased region" description="Basic and acidic residues" evidence="1">
    <location>
        <begin position="1154"/>
        <end position="1167"/>
    </location>
</feature>
<dbReference type="EMBL" id="SEYY01019268">
    <property type="protein sequence ID" value="KAB7498458.1"/>
    <property type="molecule type" value="Genomic_DNA"/>
</dbReference>
<evidence type="ECO:0000313" key="3">
    <source>
        <dbReference type="Proteomes" id="UP000326759"/>
    </source>
</evidence>
<feature type="compositionally biased region" description="Basic and acidic residues" evidence="1">
    <location>
        <begin position="129"/>
        <end position="144"/>
    </location>
</feature>
<organism evidence="2 3">
    <name type="scientific">Armadillidium nasatum</name>
    <dbReference type="NCBI Taxonomy" id="96803"/>
    <lineage>
        <taxon>Eukaryota</taxon>
        <taxon>Metazoa</taxon>
        <taxon>Ecdysozoa</taxon>
        <taxon>Arthropoda</taxon>
        <taxon>Crustacea</taxon>
        <taxon>Multicrustacea</taxon>
        <taxon>Malacostraca</taxon>
        <taxon>Eumalacostraca</taxon>
        <taxon>Peracarida</taxon>
        <taxon>Isopoda</taxon>
        <taxon>Oniscidea</taxon>
        <taxon>Crinocheta</taxon>
        <taxon>Armadillidiidae</taxon>
        <taxon>Armadillidium</taxon>
    </lineage>
</organism>
<gene>
    <name evidence="2" type="ORF">Anas_06986</name>
</gene>
<feature type="region of interest" description="Disordered" evidence="1">
    <location>
        <begin position="727"/>
        <end position="757"/>
    </location>
</feature>
<feature type="compositionally biased region" description="Polar residues" evidence="1">
    <location>
        <begin position="419"/>
        <end position="469"/>
    </location>
</feature>
<protein>
    <submittedName>
        <fullName evidence="2">Uncharacterized protein</fullName>
    </submittedName>
</protein>
<feature type="compositionally biased region" description="Basic and acidic residues" evidence="1">
    <location>
        <begin position="255"/>
        <end position="268"/>
    </location>
</feature>
<accession>A0A5N5SX26</accession>
<feature type="region of interest" description="Disordered" evidence="1">
    <location>
        <begin position="404"/>
        <end position="497"/>
    </location>
</feature>
<feature type="compositionally biased region" description="Polar residues" evidence="1">
    <location>
        <begin position="476"/>
        <end position="497"/>
    </location>
</feature>
<keyword evidence="3" id="KW-1185">Reference proteome</keyword>
<feature type="region of interest" description="Disordered" evidence="1">
    <location>
        <begin position="981"/>
        <end position="1020"/>
    </location>
</feature>
<evidence type="ECO:0000313" key="2">
    <source>
        <dbReference type="EMBL" id="KAB7498458.1"/>
    </source>
</evidence>
<proteinExistence type="predicted"/>
<feature type="compositionally biased region" description="Basic and acidic residues" evidence="1">
    <location>
        <begin position="213"/>
        <end position="226"/>
    </location>
</feature>
<feature type="region of interest" description="Disordered" evidence="1">
    <location>
        <begin position="240"/>
        <end position="362"/>
    </location>
</feature>
<feature type="compositionally biased region" description="Basic and acidic residues" evidence="1">
    <location>
        <begin position="64"/>
        <end position="78"/>
    </location>
</feature>
<feature type="region of interest" description="Disordered" evidence="1">
    <location>
        <begin position="1527"/>
        <end position="1555"/>
    </location>
</feature>
<feature type="region of interest" description="Disordered" evidence="1">
    <location>
        <begin position="813"/>
        <end position="845"/>
    </location>
</feature>
<feature type="region of interest" description="Disordered" evidence="1">
    <location>
        <begin position="1143"/>
        <end position="1169"/>
    </location>
</feature>
<sequence>MFHGKSKINSSKDNGMKQTSGKPNPYPRTKVPAKVVSEYKSRPSLKQNNYSEKKQSSNLSSNTRESKYKTTKETERSFRTKTNINESKTEPSKPAELKSKPPSINNKSYESRNDKNKGAVPKTTGIKSKYKENTSNHSKDDIRNSRQSNVSIKTESRKSIYPSLNINERAYEEESVNPEPVARNIDKKKNRPKSRSLLSLSTPNDSPKLSVYKHNDSDKELQRENRSSLSLEALLDSETKVPVNSTDKTNLRAARPRDSKLKPKENTKPELLNGANPRTAELCERQTVNHNPKTSDVSSRSQRNSPQNKSLSSSDQNSRYETHQPNMLEATSASQRPSPSSNCSNKPASQSNNNPNLNQSITNNYSQWSKSVAKNESKVNSNSNKGYLHISTIASITQKFGLGPMRKSQQIRNSKKTKYTQNTSVNRGNGSESQRTYNGNNVNQNTPSPDQSRQIMDNPRSPSQGNQISIPYRDYNISSFSGPNPESNRTGYSSNNYGNRYPVLPPFGQNENTGGTHPHTNATNHLYNNVGTPGRVNEATAPTTFTRNGYSSKKIKIPLKTLQNFRDAYEKIIKIIQDGKEHLLNGDYKESSATNTGHDNVQKKSALEGFSDAQAGILPPSDIENSVPSGAPPSYTEVLRQDLLKTFSGKSNGRAFEKQESTQDILLDTNYDTSNSPSTSQHLENISTEIPRNISNGLSPTYSEPGDLDYNIYSSHDVIFSRGGSLNEHSVTSNNDNNEMCQRPLPLPSAPPESEDNSSIILTSLPALNATEGNSNSVNSNLNNNIKKENSNLNTLAFENLFLSSNKTPKRNILHSESVNSINRKDETRNDDSNNETSSPGTLTDIESCFTGSSTSVNSFDFHLTRTHSLPNSAKKFSVNKTFDFEEFNIYDANCSKIKEQRDSASTSPQINAKKHNAILNTTNLSFSSLDSSLGAANILLPEKEHNEEGTSYPVREQQVKNSFNNSRLLEFQNLPPPIPSITDLKIPQNLSPSKDSYSPPDVCKTVQSTRKAEEDKTQEGSIILRNSDVQINDMKTSKKRPPVPAPRRRFLLSKDAATVNDLKEQTKMSGQITEVESEKQKYMKPFININKEHKEVFTHQQLSIYSKQNSQENCKKVENIYSNIEEMQNLLKKRQCENEQSKFTFPPNNLNEGLEKDKNSASKHENTPISTSLVKSRCETFSSWNQNNNFEKDVTNAIFTEGISSKSNHRGFINYENNKEVNTHKIVKDIENNNSNDVFANTYYTNSDVIPKQPSSQVTSNFRGAIPKSEYKESTDSYNHNQAIYSRPILKSSPESSCTSPIDESSFKKSWSTGHGVFGPRNGKSKSVKYTPSLLREFDPLSQKSNSISSNNLDINSVFLRPNNSNNVSREKAAVHQNRILDTEVTKLSKTECSNLKPSFKLKSEETQVNREAKTLLQESQTLQNKIEKLEPGSPNSNIRILDASNEPNFELTSRAHTLESQEQHENKDFFKIRTSTYKELSQDFVAETNNSPKEKEIGPNQNVLTSQNFPQDFLKPLEIASNQTFQSCSSRNSESASEDNASNSSLSERTNLTKSERKYSKMVVKNKAVQTNISEIQKLPEDFLRPQNSNPELINISCNNGDGCPKEEAPKTAEHSIYQVSRQSKISNCEDRKSIPKTEISEHRELSGDCHAQLKTPENPENALDKEITSYKDNSRSSLKGKNSIVGTTGNTVGQSEFFLELKEETIPDLPSMAQWREILFIDEIKMYFIKNESEIHSPFYRPNLQVLEEITFGRNILSPTMKLLVLPQKGSPHWTRDLSIENVKVFKTVGGAYIFSNIDGTYVGIKFSIKTNFKKVSKFMSLLTSHTYFEKEFTKKASNPSKVSKLIDDLVGTNNADKIRITAKDVSRHSMRTIKFAKNALGVAKDQPVQRSYQEPETESTFGSFMELQRMGKFLEKSIIENNIKYY</sequence>
<feature type="compositionally biased region" description="Polar residues" evidence="1">
    <location>
        <begin position="44"/>
        <end position="63"/>
    </location>
</feature>
<evidence type="ECO:0000256" key="1">
    <source>
        <dbReference type="SAM" id="MobiDB-lite"/>
    </source>
</evidence>
<feature type="compositionally biased region" description="Low complexity" evidence="1">
    <location>
        <begin position="352"/>
        <end position="362"/>
    </location>
</feature>
<feature type="compositionally biased region" description="Polar residues" evidence="1">
    <location>
        <begin position="196"/>
        <end position="207"/>
    </location>
</feature>
<feature type="compositionally biased region" description="Low complexity" evidence="1">
    <location>
        <begin position="1529"/>
        <end position="1550"/>
    </location>
</feature>
<feature type="compositionally biased region" description="Polar residues" evidence="1">
    <location>
        <begin position="1143"/>
        <end position="1152"/>
    </location>
</feature>
<feature type="compositionally biased region" description="Polar residues" evidence="1">
    <location>
        <begin position="7"/>
        <end position="22"/>
    </location>
</feature>
<feature type="region of interest" description="Disordered" evidence="1">
    <location>
        <begin position="1"/>
        <end position="228"/>
    </location>
</feature>
<dbReference type="OrthoDB" id="10325856at2759"/>